<dbReference type="PANTHER" id="PTHR42747:SF4">
    <property type="entry name" value="BLR1330 PROTEIN"/>
    <property type="match status" value="1"/>
</dbReference>
<comment type="caution">
    <text evidence="6">The sequence shown here is derived from an EMBL/GenBank/DDBJ whole genome shotgun (WGS) entry which is preliminary data.</text>
</comment>
<dbReference type="CDD" id="cd04730">
    <property type="entry name" value="NPD_like"/>
    <property type="match status" value="1"/>
</dbReference>
<dbReference type="PANTHER" id="PTHR42747">
    <property type="entry name" value="NITRONATE MONOOXYGENASE-RELATED"/>
    <property type="match status" value="1"/>
</dbReference>
<keyword evidence="4 6" id="KW-0560">Oxidoreductase</keyword>
<dbReference type="Proteomes" id="UP001183794">
    <property type="component" value="Unassembled WGS sequence"/>
</dbReference>
<dbReference type="RefSeq" id="WP_310175501.1">
    <property type="nucleotide sequence ID" value="NZ_BAABHE010000002.1"/>
</dbReference>
<evidence type="ECO:0000256" key="1">
    <source>
        <dbReference type="ARBA" id="ARBA00009881"/>
    </source>
</evidence>
<gene>
    <name evidence="6" type="ORF">J2S62_002628</name>
</gene>
<organism evidence="6 7">
    <name type="scientific">Enteractinococcus fodinae</name>
    <dbReference type="NCBI Taxonomy" id="684663"/>
    <lineage>
        <taxon>Bacteria</taxon>
        <taxon>Bacillati</taxon>
        <taxon>Actinomycetota</taxon>
        <taxon>Actinomycetes</taxon>
        <taxon>Micrococcales</taxon>
        <taxon>Micrococcaceae</taxon>
    </lineage>
</organism>
<comment type="similarity">
    <text evidence="1">Belongs to the nitronate monooxygenase family. NMO class I subfamily.</text>
</comment>
<evidence type="ECO:0000256" key="3">
    <source>
        <dbReference type="ARBA" id="ARBA00022643"/>
    </source>
</evidence>
<keyword evidence="5 6" id="KW-0503">Monooxygenase</keyword>
<dbReference type="SUPFAM" id="SSF51412">
    <property type="entry name" value="Inosine monophosphate dehydrogenase (IMPDH)"/>
    <property type="match status" value="1"/>
</dbReference>
<dbReference type="InterPro" id="IPR013785">
    <property type="entry name" value="Aldolase_TIM"/>
</dbReference>
<evidence type="ECO:0000313" key="6">
    <source>
        <dbReference type="EMBL" id="MDR7348371.1"/>
    </source>
</evidence>
<sequence length="321" mass="34123">MSAVESTTATSRLPETISSRLRLPAIAAPMLRVSGVELVKAACQAGVIGAFPTANPRSHEALDDWLTELDETLSENDAPYCANLIMSRPETQKDIEILLRHRTEMVITSVGSPAPVVPALHEAGVFVLADVATMKHVKKAIEAGVDGLVLLTAGAGGNTGWMNPFAFVRAVRAFYDGPIALAGGMSDGVALRAARELGVDLGYIGTKFIATQESLAEPEYKQMLVDSTMDDVLLTQAFTGMNTSFLLPSIEAAGLDPATLDHNADVASAQAQYGGSAYSDKSGPRRWKDIWSAGHSVSGVSDVPATREIIDQTLREFHGDR</sequence>
<protein>
    <submittedName>
        <fullName evidence="6">Nitronate monooxygenase</fullName>
        <ecNumber evidence="6">1.13.12.16</ecNumber>
    </submittedName>
</protein>
<dbReference type="Pfam" id="PF03060">
    <property type="entry name" value="NMO"/>
    <property type="match status" value="1"/>
</dbReference>
<evidence type="ECO:0000256" key="5">
    <source>
        <dbReference type="ARBA" id="ARBA00023033"/>
    </source>
</evidence>
<keyword evidence="3" id="KW-0288">FMN</keyword>
<dbReference type="EC" id="1.13.12.16" evidence="6"/>
<dbReference type="EMBL" id="JAVDYJ010000001">
    <property type="protein sequence ID" value="MDR7348371.1"/>
    <property type="molecule type" value="Genomic_DNA"/>
</dbReference>
<keyword evidence="2" id="KW-0285">Flavoprotein</keyword>
<dbReference type="InterPro" id="IPR004136">
    <property type="entry name" value="NMO"/>
</dbReference>
<dbReference type="Gene3D" id="3.20.20.70">
    <property type="entry name" value="Aldolase class I"/>
    <property type="match status" value="1"/>
</dbReference>
<keyword evidence="7" id="KW-1185">Reference proteome</keyword>
<proteinExistence type="inferred from homology"/>
<name>A0ABU2B4Q1_9MICC</name>
<evidence type="ECO:0000256" key="2">
    <source>
        <dbReference type="ARBA" id="ARBA00022630"/>
    </source>
</evidence>
<evidence type="ECO:0000313" key="7">
    <source>
        <dbReference type="Proteomes" id="UP001183794"/>
    </source>
</evidence>
<reference evidence="6 7" key="1">
    <citation type="submission" date="2023-07" db="EMBL/GenBank/DDBJ databases">
        <title>Sequencing the genomes of 1000 actinobacteria strains.</title>
        <authorList>
            <person name="Klenk H.-P."/>
        </authorList>
    </citation>
    <scope>NUCLEOTIDE SEQUENCE [LARGE SCALE GENOMIC DNA]</scope>
    <source>
        <strain evidence="6 7">DSM 22966</strain>
    </source>
</reference>
<dbReference type="GO" id="GO:0018580">
    <property type="term" value="F:nitronate monooxygenase activity"/>
    <property type="evidence" value="ECO:0007669"/>
    <property type="project" value="UniProtKB-EC"/>
</dbReference>
<accession>A0ABU2B4Q1</accession>
<evidence type="ECO:0000256" key="4">
    <source>
        <dbReference type="ARBA" id="ARBA00023002"/>
    </source>
</evidence>